<organism evidence="2 3">
    <name type="scientific">Paraburkholderia caribensis MBA4</name>
    <dbReference type="NCBI Taxonomy" id="1323664"/>
    <lineage>
        <taxon>Bacteria</taxon>
        <taxon>Pseudomonadati</taxon>
        <taxon>Pseudomonadota</taxon>
        <taxon>Betaproteobacteria</taxon>
        <taxon>Burkholderiales</taxon>
        <taxon>Burkholderiaceae</taxon>
        <taxon>Paraburkholderia</taxon>
    </lineage>
</organism>
<evidence type="ECO:0000313" key="3">
    <source>
        <dbReference type="Proteomes" id="UP000019146"/>
    </source>
</evidence>
<keyword evidence="2" id="KW-0614">Plasmid</keyword>
<evidence type="ECO:0000313" key="2">
    <source>
        <dbReference type="EMBL" id="ALL70690.1"/>
    </source>
</evidence>
<feature type="compositionally biased region" description="Basic and acidic residues" evidence="1">
    <location>
        <begin position="8"/>
        <end position="23"/>
    </location>
</feature>
<dbReference type="Proteomes" id="UP000019146">
    <property type="component" value="Plasmid unnamed"/>
</dbReference>
<dbReference type="AlphaFoldDB" id="A0A0P0RP20"/>
<evidence type="ECO:0000256" key="1">
    <source>
        <dbReference type="SAM" id="MobiDB-lite"/>
    </source>
</evidence>
<dbReference type="KEGG" id="bcai:K788_0004337"/>
<name>A0A0P0RP20_9BURK</name>
<dbReference type="EMBL" id="CP012748">
    <property type="protein sequence ID" value="ALL70690.1"/>
    <property type="molecule type" value="Genomic_DNA"/>
</dbReference>
<feature type="region of interest" description="Disordered" evidence="1">
    <location>
        <begin position="1"/>
        <end position="60"/>
    </location>
</feature>
<protein>
    <submittedName>
        <fullName evidence="2">Uncharacterized protein</fullName>
    </submittedName>
</protein>
<geneLocation type="plasmid" evidence="3"/>
<proteinExistence type="predicted"/>
<reference evidence="2 3" key="1">
    <citation type="journal article" date="2014" name="Genome Announc.">
        <title>Draft Genome Sequence of the Haloacid-Degrading Burkholderia caribensis Strain MBA4.</title>
        <authorList>
            <person name="Pan Y."/>
            <person name="Kong K.F."/>
            <person name="Tsang J.S."/>
        </authorList>
    </citation>
    <scope>NUCLEOTIDE SEQUENCE [LARGE SCALE GENOMIC DNA]</scope>
    <source>
        <strain evidence="2 3">MBA4</strain>
        <plasmid evidence="3">Plasmid</plasmid>
    </source>
</reference>
<gene>
    <name evidence="2" type="ORF">K788_0004337</name>
</gene>
<sequence length="60" mass="6693">MFASETLRYMEGDPGDPTRDASDLHAPQCYAADEPASSPRKMPTVFYERNNDNPARASML</sequence>
<accession>A0A0P0RP20</accession>